<proteinExistence type="predicted"/>
<sequence length="528" mass="57171">MPDGQESDPRMSWQPELDELHRREALAREMGGPDKVKRQHDGGRLTVRERVEAMADRGSFHEVGAIAGRAEYDAQGDLAAFTPSNCVMGRALVDGRPVVVVGDDFTVRGGSADATIRDKPIMAERMAADLRLPIIRMIEGSGGGGSVKTIETTGRANLPGGVGGTQLYYQTTANMGLVPVVTLGLGSVAGLGAARLAAAHYSVMTKTSAMFVAGPPVVARLGEALDKRELGGWEIQTRAGGVDDAVETEAEAFERARRFLSYLPSSVFELPPAVRSRDDAGRRDEALLSAIPRDPRQAYKVRPIIETLVDKGSFFEMGRWFGRPVITGFARLDGRAVAVLASDPVFQGGSWTADACQKVIRFVDLAETFHLPVVYLMDCPGFAVGLDAEQRATIRWGVRAMAAVNQCRQPWCTVIMRNAFGVAGVVHQPAGRYSMRYAWPSARWGSLPLEGGVEAAYAAEVAAAEDRDAKVAEIEARLQKLRSPFRTAEAFWVEEIIDPRSTRGLLCEFARLADPLRAPGVAGFTMRP</sequence>
<evidence type="ECO:0000259" key="1">
    <source>
        <dbReference type="PROSITE" id="PS50989"/>
    </source>
</evidence>
<dbReference type="SUPFAM" id="SSF52096">
    <property type="entry name" value="ClpP/crotonase"/>
    <property type="match status" value="2"/>
</dbReference>
<protein>
    <submittedName>
        <fullName evidence="2">Propionyl-CoA carboxylase subunit beta</fullName>
    </submittedName>
</protein>
<dbReference type="InterPro" id="IPR051047">
    <property type="entry name" value="AccD/PCCB"/>
</dbReference>
<dbReference type="PANTHER" id="PTHR43842:SF2">
    <property type="entry name" value="PROPIONYL-COA CARBOXYLASE BETA CHAIN, MITOCHONDRIAL"/>
    <property type="match status" value="1"/>
</dbReference>
<evidence type="ECO:0000313" key="3">
    <source>
        <dbReference type="Proteomes" id="UP000831327"/>
    </source>
</evidence>
<dbReference type="Pfam" id="PF01039">
    <property type="entry name" value="Carboxyl_trans"/>
    <property type="match status" value="1"/>
</dbReference>
<dbReference type="InterPro" id="IPR034733">
    <property type="entry name" value="AcCoA_carboxyl_beta"/>
</dbReference>
<evidence type="ECO:0000313" key="2">
    <source>
        <dbReference type="EMBL" id="BDG73214.1"/>
    </source>
</evidence>
<gene>
    <name evidence="2" type="ORF">Rmf_31430</name>
</gene>
<reference evidence="2 3" key="1">
    <citation type="journal article" date="2016" name="Microbes Environ.">
        <title>Phylogenetically diverse aerobic anoxygenic phototrophic bacteria isolated from epilithic biofilms in Tama river, Japan.</title>
        <authorList>
            <person name="Hirose S."/>
            <person name="Matsuura K."/>
            <person name="Haruta S."/>
        </authorList>
    </citation>
    <scope>NUCLEOTIDE SEQUENCE [LARGE SCALE GENOMIC DNA]</scope>
    <source>
        <strain evidence="2 3">S08</strain>
    </source>
</reference>
<name>A0ABM7Y5I8_9PROT</name>
<dbReference type="InterPro" id="IPR029045">
    <property type="entry name" value="ClpP/crotonase-like_dom_sf"/>
</dbReference>
<dbReference type="Proteomes" id="UP000831327">
    <property type="component" value="Chromosome"/>
</dbReference>
<dbReference type="PROSITE" id="PS50989">
    <property type="entry name" value="COA_CT_CTER"/>
    <property type="match status" value="1"/>
</dbReference>
<dbReference type="Gene3D" id="3.90.226.10">
    <property type="entry name" value="2-enoyl-CoA Hydratase, Chain A, domain 1"/>
    <property type="match status" value="2"/>
</dbReference>
<dbReference type="EMBL" id="AP025637">
    <property type="protein sequence ID" value="BDG73214.1"/>
    <property type="molecule type" value="Genomic_DNA"/>
</dbReference>
<organism evidence="2 3">
    <name type="scientific">Roseomonas fluvialis</name>
    <dbReference type="NCBI Taxonomy" id="1750527"/>
    <lineage>
        <taxon>Bacteria</taxon>
        <taxon>Pseudomonadati</taxon>
        <taxon>Pseudomonadota</taxon>
        <taxon>Alphaproteobacteria</taxon>
        <taxon>Acetobacterales</taxon>
        <taxon>Roseomonadaceae</taxon>
        <taxon>Roseomonas</taxon>
    </lineage>
</organism>
<feature type="domain" description="CoA carboxyltransferase C-terminal" evidence="1">
    <location>
        <begin position="279"/>
        <end position="518"/>
    </location>
</feature>
<accession>A0ABM7Y5I8</accession>
<keyword evidence="3" id="KW-1185">Reference proteome</keyword>
<dbReference type="PANTHER" id="PTHR43842">
    <property type="entry name" value="PROPIONYL-COA CARBOXYLASE BETA CHAIN"/>
    <property type="match status" value="1"/>
</dbReference>
<dbReference type="InterPro" id="IPR011763">
    <property type="entry name" value="COA_CT_C"/>
</dbReference>